<dbReference type="GO" id="GO:0016787">
    <property type="term" value="F:hydrolase activity"/>
    <property type="evidence" value="ECO:0007669"/>
    <property type="project" value="UniProtKB-KW"/>
</dbReference>
<keyword evidence="1" id="KW-0378">Hydrolase</keyword>
<dbReference type="OrthoDB" id="9794725at2"/>
<gene>
    <name evidence="4" type="ORF">JoomaDRAFT_2434</name>
</gene>
<dbReference type="PANTHER" id="PTHR48081:SF6">
    <property type="entry name" value="PEPTIDASE S9 PROLYL OLIGOPEPTIDASE CATALYTIC DOMAIN-CONTAINING PROTEIN"/>
    <property type="match status" value="1"/>
</dbReference>
<dbReference type="eggNOG" id="COG0657">
    <property type="taxonomic scope" value="Bacteria"/>
</dbReference>
<dbReference type="EMBL" id="JH651379">
    <property type="protein sequence ID" value="EIJ39413.1"/>
    <property type="molecule type" value="Genomic_DNA"/>
</dbReference>
<keyword evidence="2" id="KW-0732">Signal</keyword>
<accession>I3C720</accession>
<dbReference type="HOGENOM" id="CLU_012494_5_1_10"/>
<sequence length="309" mass="34865">MKICLPYFILFLSLFSIETTLAQQKIIPLYEGEIPNSTNTKEDEKQEENEILWITNVQKPTLEAYFPSKRNTNGKAVIICPGGGYHGLAYDWEGTEIAQWFNTKGITAFVLKYRLPVANNVTNKSEAPLQDAIRAIQIVRKNATSWNLNEDKIGIMGFSAGGHLASTLGTHYNTDTKIPNDPYKNISARPDYMILMYPVITMKEKYTHMGSRKALIGNNPSEEIIEKYSNELQVTSETPPTFIVHSADDGGVPVENSLDFYKALKENNVPSEMHLYPTGGHGFGLGLENNHLKSWTDRLNEWLIFLDEK</sequence>
<dbReference type="Proteomes" id="UP000004690">
    <property type="component" value="Unassembled WGS sequence"/>
</dbReference>
<dbReference type="InterPro" id="IPR049492">
    <property type="entry name" value="BD-FAE-like_dom"/>
</dbReference>
<dbReference type="AlphaFoldDB" id="I3C720"/>
<proteinExistence type="predicted"/>
<keyword evidence="5" id="KW-1185">Reference proteome</keyword>
<evidence type="ECO:0000256" key="2">
    <source>
        <dbReference type="SAM" id="SignalP"/>
    </source>
</evidence>
<evidence type="ECO:0000259" key="3">
    <source>
        <dbReference type="Pfam" id="PF20434"/>
    </source>
</evidence>
<dbReference type="STRING" id="926559.JoomaDRAFT_2434"/>
<feature type="signal peptide" evidence="2">
    <location>
        <begin position="1"/>
        <end position="22"/>
    </location>
</feature>
<evidence type="ECO:0000256" key="1">
    <source>
        <dbReference type="ARBA" id="ARBA00022801"/>
    </source>
</evidence>
<dbReference type="PANTHER" id="PTHR48081">
    <property type="entry name" value="AB HYDROLASE SUPERFAMILY PROTEIN C4A8.06C"/>
    <property type="match status" value="1"/>
</dbReference>
<dbReference type="RefSeq" id="WP_008612842.1">
    <property type="nucleotide sequence ID" value="NZ_JH651379.1"/>
</dbReference>
<organism evidence="4 5">
    <name type="scientific">Galbibacter orientalis DSM 19592</name>
    <dbReference type="NCBI Taxonomy" id="926559"/>
    <lineage>
        <taxon>Bacteria</taxon>
        <taxon>Pseudomonadati</taxon>
        <taxon>Bacteroidota</taxon>
        <taxon>Flavobacteriia</taxon>
        <taxon>Flavobacteriales</taxon>
        <taxon>Flavobacteriaceae</taxon>
        <taxon>Galbibacter</taxon>
    </lineage>
</organism>
<reference evidence="4 5" key="1">
    <citation type="submission" date="2012-02" db="EMBL/GenBank/DDBJ databases">
        <title>Improved High-Quality Draft genome of Joostella marina DSM 19592.</title>
        <authorList>
            <consortium name="US DOE Joint Genome Institute (JGI-PGF)"/>
            <person name="Lucas S."/>
            <person name="Copeland A."/>
            <person name="Lapidus A."/>
            <person name="Bruce D."/>
            <person name="Goodwin L."/>
            <person name="Pitluck S."/>
            <person name="Peters L."/>
            <person name="Chertkov O."/>
            <person name="Ovchinnikova G."/>
            <person name="Kyrpides N."/>
            <person name="Mavromatis K."/>
            <person name="Detter J.C."/>
            <person name="Han C."/>
            <person name="Land M."/>
            <person name="Hauser L."/>
            <person name="Markowitz V."/>
            <person name="Cheng J.-F."/>
            <person name="Hugenholtz P."/>
            <person name="Woyke T."/>
            <person name="Wu D."/>
            <person name="Tindall B."/>
            <person name="Brambilla E."/>
            <person name="Klenk H.-P."/>
            <person name="Eisen J.A."/>
        </authorList>
    </citation>
    <scope>NUCLEOTIDE SEQUENCE [LARGE SCALE GENOMIC DNA]</scope>
    <source>
        <strain evidence="4 5">DSM 19592</strain>
    </source>
</reference>
<dbReference type="Pfam" id="PF20434">
    <property type="entry name" value="BD-FAE"/>
    <property type="match status" value="1"/>
</dbReference>
<feature type="domain" description="BD-FAE-like" evidence="3">
    <location>
        <begin position="62"/>
        <end position="264"/>
    </location>
</feature>
<dbReference type="InterPro" id="IPR029058">
    <property type="entry name" value="AB_hydrolase_fold"/>
</dbReference>
<name>I3C720_9FLAO</name>
<evidence type="ECO:0000313" key="4">
    <source>
        <dbReference type="EMBL" id="EIJ39413.1"/>
    </source>
</evidence>
<feature type="chain" id="PRO_5003668544" evidence="2">
    <location>
        <begin position="23"/>
        <end position="309"/>
    </location>
</feature>
<protein>
    <submittedName>
        <fullName evidence="4">Esterase/lipase</fullName>
    </submittedName>
</protein>
<dbReference type="Gene3D" id="3.40.50.1820">
    <property type="entry name" value="alpha/beta hydrolase"/>
    <property type="match status" value="1"/>
</dbReference>
<evidence type="ECO:0000313" key="5">
    <source>
        <dbReference type="Proteomes" id="UP000004690"/>
    </source>
</evidence>
<dbReference type="SUPFAM" id="SSF53474">
    <property type="entry name" value="alpha/beta-Hydrolases"/>
    <property type="match status" value="1"/>
</dbReference>
<dbReference type="InterPro" id="IPR050300">
    <property type="entry name" value="GDXG_lipolytic_enzyme"/>
</dbReference>